<proteinExistence type="predicted"/>
<reference evidence="3 4" key="1">
    <citation type="journal article" date="2023" name="Nat. Commun.">
        <title>Origin of minicircular mitochondrial genomes in red algae.</title>
        <authorList>
            <person name="Lee Y."/>
            <person name="Cho C.H."/>
            <person name="Lee Y.M."/>
            <person name="Park S.I."/>
            <person name="Yang J.H."/>
            <person name="West J.A."/>
            <person name="Bhattacharya D."/>
            <person name="Yoon H.S."/>
        </authorList>
    </citation>
    <scope>NUCLEOTIDE SEQUENCE [LARGE SCALE GENOMIC DNA]</scope>
    <source>
        <strain evidence="3 4">CCMP1338</strain>
        <tissue evidence="3">Whole cell</tissue>
    </source>
</reference>
<feature type="region of interest" description="Disordered" evidence="1">
    <location>
        <begin position="434"/>
        <end position="458"/>
    </location>
</feature>
<dbReference type="PRINTS" id="PR01217">
    <property type="entry name" value="PRICHEXTENSN"/>
</dbReference>
<dbReference type="PROSITE" id="PS51745">
    <property type="entry name" value="PB1"/>
    <property type="match status" value="1"/>
</dbReference>
<feature type="compositionally biased region" description="Pro residues" evidence="1">
    <location>
        <begin position="130"/>
        <end position="160"/>
    </location>
</feature>
<dbReference type="InterPro" id="IPR053793">
    <property type="entry name" value="PB1-like"/>
</dbReference>
<dbReference type="SUPFAM" id="SSF54277">
    <property type="entry name" value="CAD &amp; PB1 domains"/>
    <property type="match status" value="1"/>
</dbReference>
<feature type="compositionally biased region" description="Low complexity" evidence="1">
    <location>
        <begin position="175"/>
        <end position="194"/>
    </location>
</feature>
<dbReference type="Pfam" id="PF01471">
    <property type="entry name" value="PG_binding_1"/>
    <property type="match status" value="1"/>
</dbReference>
<dbReference type="InterPro" id="IPR000270">
    <property type="entry name" value="PB1_dom"/>
</dbReference>
<evidence type="ECO:0000313" key="4">
    <source>
        <dbReference type="Proteomes" id="UP001157974"/>
    </source>
</evidence>
<organism evidence="3 4">
    <name type="scientific">Rhodosorus marinus</name>
    <dbReference type="NCBI Taxonomy" id="101924"/>
    <lineage>
        <taxon>Eukaryota</taxon>
        <taxon>Rhodophyta</taxon>
        <taxon>Stylonematophyceae</taxon>
        <taxon>Stylonematales</taxon>
        <taxon>Stylonemataceae</taxon>
        <taxon>Rhodosorus</taxon>
    </lineage>
</organism>
<name>A0AAV8UQ65_9RHOD</name>
<dbReference type="CDD" id="cd05992">
    <property type="entry name" value="PB1"/>
    <property type="match status" value="1"/>
</dbReference>
<dbReference type="EMBL" id="JAMWBK010000005">
    <property type="protein sequence ID" value="KAJ8904619.1"/>
    <property type="molecule type" value="Genomic_DNA"/>
</dbReference>
<dbReference type="SMART" id="SM00666">
    <property type="entry name" value="PB1"/>
    <property type="match status" value="1"/>
</dbReference>
<accession>A0AAV8UQ65</accession>
<dbReference type="Proteomes" id="UP001157974">
    <property type="component" value="Unassembled WGS sequence"/>
</dbReference>
<dbReference type="AlphaFoldDB" id="A0AAV8UQ65"/>
<keyword evidence="4" id="KW-1185">Reference proteome</keyword>
<dbReference type="InterPro" id="IPR036365">
    <property type="entry name" value="PGBD-like_sf"/>
</dbReference>
<dbReference type="InterPro" id="IPR002477">
    <property type="entry name" value="Peptidoglycan-bd-like"/>
</dbReference>
<dbReference type="Gene3D" id="3.10.20.90">
    <property type="entry name" value="Phosphatidylinositol 3-kinase Catalytic Subunit, Chain A, domain 1"/>
    <property type="match status" value="1"/>
</dbReference>
<feature type="domain" description="PB1" evidence="2">
    <location>
        <begin position="3"/>
        <end position="84"/>
    </location>
</feature>
<comment type="caution">
    <text evidence="3">The sequence shown here is derived from an EMBL/GenBank/DDBJ whole genome shotgun (WGS) entry which is preliminary data.</text>
</comment>
<feature type="region of interest" description="Disordered" evidence="1">
    <location>
        <begin position="85"/>
        <end position="267"/>
    </location>
</feature>
<feature type="compositionally biased region" description="Pro residues" evidence="1">
    <location>
        <begin position="195"/>
        <end position="240"/>
    </location>
</feature>
<dbReference type="InterPro" id="IPR036366">
    <property type="entry name" value="PGBDSf"/>
</dbReference>
<dbReference type="Gene3D" id="1.10.101.10">
    <property type="entry name" value="PGBD-like superfamily/PGBD"/>
    <property type="match status" value="1"/>
</dbReference>
<dbReference type="Pfam" id="PF00564">
    <property type="entry name" value="PB1"/>
    <property type="match status" value="1"/>
</dbReference>
<evidence type="ECO:0000313" key="3">
    <source>
        <dbReference type="EMBL" id="KAJ8904619.1"/>
    </source>
</evidence>
<gene>
    <name evidence="3" type="ORF">NDN08_001137</name>
</gene>
<sequence>MKDLKVKCELDGDIRRFSVRVDGVADLQSQIRKTYNLEEGGFGMKYKDDDGDLITLELDSELEEALVLLESSGASLLKLSVRKAGNTGPHPEASAGNVKAGPPPKPAPVQQRAGGPPPHGTPPGHMHAPPHGPPPGHMHAPPHGPPPGHMHAPPHGPPPGHMHEPPHGPPPEGPPSGHMHAPPHGPPSGHMHAPPHAPPPGHMHTPPHAPPSPSGPPHEPPPPPTGPPHPPSQAPPPPHTEPGTEPRARSYQGSRGGYPFSSYPGQAPQFPLGQFNFGDSFSGFNDGNFNLDGIESLMGNLETLSPGAQAAISQAAAAVQRSGQLPMLAMSLPTILPRLAMAVNCAVGSDASVAPTPEQSRQFSADVRRSVEGLVSQEVAGVIGSAAELIIQESAIRALLRTVTARMGEYSGFGEDETGPREGSTSWNQHFSAAPTATEPAPMQQSSVPQHPLRRGDQGNHVEQLHRCLANLGYLNLNYLGTIEQTQFGPHTEEALLAFQADFGLAGIEDGVYEGQTHSSMKSLFEVAA</sequence>
<dbReference type="SUPFAM" id="SSF47090">
    <property type="entry name" value="PGBD-like"/>
    <property type="match status" value="1"/>
</dbReference>
<protein>
    <recommendedName>
        <fullName evidence="2">PB1 domain-containing protein</fullName>
    </recommendedName>
</protein>
<evidence type="ECO:0000256" key="1">
    <source>
        <dbReference type="SAM" id="MobiDB-lite"/>
    </source>
</evidence>
<evidence type="ECO:0000259" key="2">
    <source>
        <dbReference type="PROSITE" id="PS51745"/>
    </source>
</evidence>